<dbReference type="Proteomes" id="UP000184368">
    <property type="component" value="Unassembled WGS sequence"/>
</dbReference>
<proteinExistence type="predicted"/>
<dbReference type="RefSeq" id="WP_216820715.1">
    <property type="nucleotide sequence ID" value="NZ_FQUO01000005.1"/>
</dbReference>
<dbReference type="SUPFAM" id="SSF51735">
    <property type="entry name" value="NAD(P)-binding Rossmann-fold domains"/>
    <property type="match status" value="1"/>
</dbReference>
<dbReference type="InterPro" id="IPR016040">
    <property type="entry name" value="NAD(P)-bd_dom"/>
</dbReference>
<dbReference type="InterPro" id="IPR036291">
    <property type="entry name" value="NAD(P)-bd_dom_sf"/>
</dbReference>
<protein>
    <submittedName>
        <fullName evidence="2">NAD(P)H-binding</fullName>
    </submittedName>
</protein>
<feature type="domain" description="NAD(P)-binding" evidence="1">
    <location>
        <begin position="27"/>
        <end position="164"/>
    </location>
</feature>
<dbReference type="Gene3D" id="3.40.50.720">
    <property type="entry name" value="NAD(P)-binding Rossmann-like Domain"/>
    <property type="match status" value="1"/>
</dbReference>
<dbReference type="Pfam" id="PF13460">
    <property type="entry name" value="NAD_binding_10"/>
    <property type="match status" value="1"/>
</dbReference>
<name>A0A1M4Z4N7_9BACT</name>
<dbReference type="InterPro" id="IPR052718">
    <property type="entry name" value="NmrA-type_oxidoreductase"/>
</dbReference>
<dbReference type="PANTHER" id="PTHR47129:SF1">
    <property type="entry name" value="NMRA-LIKE DOMAIN-CONTAINING PROTEIN"/>
    <property type="match status" value="1"/>
</dbReference>
<dbReference type="PANTHER" id="PTHR47129">
    <property type="entry name" value="QUINONE OXIDOREDUCTASE 2"/>
    <property type="match status" value="1"/>
</dbReference>
<gene>
    <name evidence="2" type="ORF">SAMN05444008_10585</name>
</gene>
<evidence type="ECO:0000259" key="1">
    <source>
        <dbReference type="Pfam" id="PF13460"/>
    </source>
</evidence>
<reference evidence="2 3" key="1">
    <citation type="submission" date="2016-11" db="EMBL/GenBank/DDBJ databases">
        <authorList>
            <person name="Jaros S."/>
            <person name="Januszkiewicz K."/>
            <person name="Wedrychowicz H."/>
        </authorList>
    </citation>
    <scope>NUCLEOTIDE SEQUENCE [LARGE SCALE GENOMIC DNA]</scope>
    <source>
        <strain evidence="2 3">DSM 26897</strain>
    </source>
</reference>
<dbReference type="AlphaFoldDB" id="A0A1M4Z4N7"/>
<evidence type="ECO:0000313" key="3">
    <source>
        <dbReference type="Proteomes" id="UP000184368"/>
    </source>
</evidence>
<sequence length="164" mass="17950">MTLANYVAEGDVISFIRKYTDMILVTGATGQFGSKAIDHLLSKGVKESQVVALVRDTAKASHLQDKGVELRNGDYSDFDSLVEAFQGIKKLLLVSSNDRGVVENRTAHHINAIKAAKEAGVNHIVYTSFVRKPGYEHTAIAAFQNSHVQTEIFLKNSGVDFTIL</sequence>
<organism evidence="2 3">
    <name type="scientific">Cnuella takakiae</name>
    <dbReference type="NCBI Taxonomy" id="1302690"/>
    <lineage>
        <taxon>Bacteria</taxon>
        <taxon>Pseudomonadati</taxon>
        <taxon>Bacteroidota</taxon>
        <taxon>Chitinophagia</taxon>
        <taxon>Chitinophagales</taxon>
        <taxon>Chitinophagaceae</taxon>
        <taxon>Cnuella</taxon>
    </lineage>
</organism>
<keyword evidence="3" id="KW-1185">Reference proteome</keyword>
<accession>A0A1M4Z4N7</accession>
<evidence type="ECO:0000313" key="2">
    <source>
        <dbReference type="EMBL" id="SHF12945.1"/>
    </source>
</evidence>
<dbReference type="EMBL" id="FQUO01000005">
    <property type="protein sequence ID" value="SHF12945.1"/>
    <property type="molecule type" value="Genomic_DNA"/>
</dbReference>